<accession>A0A158H212</accession>
<proteinExistence type="predicted"/>
<gene>
    <name evidence="1" type="ORF">AWB69_03763</name>
</gene>
<organism evidence="1 2">
    <name type="scientific">Caballeronia udeis</name>
    <dbReference type="NCBI Taxonomy" id="1232866"/>
    <lineage>
        <taxon>Bacteria</taxon>
        <taxon>Pseudomonadati</taxon>
        <taxon>Pseudomonadota</taxon>
        <taxon>Betaproteobacteria</taxon>
        <taxon>Burkholderiales</taxon>
        <taxon>Burkholderiaceae</taxon>
        <taxon>Caballeronia</taxon>
    </lineage>
</organism>
<dbReference type="EMBL" id="FCOK02000023">
    <property type="protein sequence ID" value="SAL38365.1"/>
    <property type="molecule type" value="Genomic_DNA"/>
</dbReference>
<evidence type="ECO:0000313" key="1">
    <source>
        <dbReference type="EMBL" id="SAL38365.1"/>
    </source>
</evidence>
<dbReference type="AlphaFoldDB" id="A0A158H212"/>
<evidence type="ECO:0000313" key="2">
    <source>
        <dbReference type="Proteomes" id="UP000054683"/>
    </source>
</evidence>
<name>A0A158H212_9BURK</name>
<reference evidence="1 2" key="1">
    <citation type="submission" date="2016-01" db="EMBL/GenBank/DDBJ databases">
        <authorList>
            <person name="Oliw E.H."/>
        </authorList>
    </citation>
    <scope>NUCLEOTIDE SEQUENCE [LARGE SCALE GENOMIC DNA]</scope>
    <source>
        <strain evidence="1">LMG 27134</strain>
    </source>
</reference>
<sequence>MCKMEYASLQPELATLLRRLPLGTAADINECTVAFWDGQEVRGLRLRPDGGGQLDADFEFDERSFNQLHSDIVAWMAVPRYAMRPELVDWMEGRPIVVRFALSPQSIYTYELGL</sequence>
<dbReference type="Proteomes" id="UP000054683">
    <property type="component" value="Unassembled WGS sequence"/>
</dbReference>
<protein>
    <submittedName>
        <fullName evidence="1">Uncharacterized protein</fullName>
    </submittedName>
</protein>